<dbReference type="OrthoDB" id="4350801at2"/>
<dbReference type="CDD" id="cd16936">
    <property type="entry name" value="HATPase_RsbW-like"/>
    <property type="match status" value="1"/>
</dbReference>
<protein>
    <submittedName>
        <fullName evidence="4">Anti-sigma regulatory factor</fullName>
    </submittedName>
</protein>
<dbReference type="EMBL" id="LLZH01000178">
    <property type="protein sequence ID" value="KUL32344.1"/>
    <property type="molecule type" value="Genomic_DNA"/>
</dbReference>
<dbReference type="SUPFAM" id="SSF55874">
    <property type="entry name" value="ATPase domain of HSP90 chaperone/DNA topoisomerase II/histidine kinase"/>
    <property type="match status" value="1"/>
</dbReference>
<reference evidence="4 5" key="1">
    <citation type="submission" date="2015-10" db="EMBL/GenBank/DDBJ databases">
        <authorList>
            <person name="Gilbert D.G."/>
        </authorList>
    </citation>
    <scope>NUCLEOTIDE SEQUENCE [LARGE SCALE GENOMIC DNA]</scope>
    <source>
        <strain evidence="4 5">NRRL B-16712</strain>
    </source>
</reference>
<dbReference type="PANTHER" id="PTHR35526:SF3">
    <property type="entry name" value="ANTI-SIGMA-F FACTOR RSBW"/>
    <property type="match status" value="1"/>
</dbReference>
<dbReference type="Proteomes" id="UP000053244">
    <property type="component" value="Unassembled WGS sequence"/>
</dbReference>
<sequence>MEDRIGQTMRSAPGVEPKVDAAPAPSGSPVLLDRNFGDADITVLRHEVSRLLSPISVLRDRLSGFVLAVNEVITNVVLHAGGNGRIVLRIESGAVWCVVTDSGPGIPDDLPDSDLLPGTEEIGGRGLWLAHQLCDEVTTATGPIGTSIGLRIDLVPVSGQR</sequence>
<evidence type="ECO:0000259" key="3">
    <source>
        <dbReference type="Pfam" id="PF13581"/>
    </source>
</evidence>
<evidence type="ECO:0000313" key="4">
    <source>
        <dbReference type="EMBL" id="KUL32344.1"/>
    </source>
</evidence>
<dbReference type="Pfam" id="PF13581">
    <property type="entry name" value="HATPase_c_2"/>
    <property type="match status" value="1"/>
</dbReference>
<comment type="caution">
    <text evidence="4">The sequence shown here is derived from an EMBL/GenBank/DDBJ whole genome shotgun (WGS) entry which is preliminary data.</text>
</comment>
<dbReference type="RefSeq" id="WP_067693245.1">
    <property type="nucleotide sequence ID" value="NZ_LLZH01000178.1"/>
</dbReference>
<name>A0A101JSV7_9ACTN</name>
<gene>
    <name evidence="4" type="ORF">ADL15_20195</name>
</gene>
<keyword evidence="1" id="KW-0723">Serine/threonine-protein kinase</keyword>
<keyword evidence="1" id="KW-0808">Transferase</keyword>
<keyword evidence="1" id="KW-0418">Kinase</keyword>
<keyword evidence="5" id="KW-1185">Reference proteome</keyword>
<dbReference type="InterPro" id="IPR003594">
    <property type="entry name" value="HATPase_dom"/>
</dbReference>
<dbReference type="Gene3D" id="3.30.565.10">
    <property type="entry name" value="Histidine kinase-like ATPase, C-terminal domain"/>
    <property type="match status" value="1"/>
</dbReference>
<accession>A0A101JSV7</accession>
<dbReference type="InterPro" id="IPR036890">
    <property type="entry name" value="HATPase_C_sf"/>
</dbReference>
<dbReference type="GO" id="GO:0004674">
    <property type="term" value="F:protein serine/threonine kinase activity"/>
    <property type="evidence" value="ECO:0007669"/>
    <property type="project" value="UniProtKB-KW"/>
</dbReference>
<dbReference type="InterPro" id="IPR050267">
    <property type="entry name" value="Anti-sigma-factor_SerPK"/>
</dbReference>
<evidence type="ECO:0000256" key="1">
    <source>
        <dbReference type="ARBA" id="ARBA00022527"/>
    </source>
</evidence>
<organism evidence="4 5">
    <name type="scientific">Actinoplanes awajinensis subsp. mycoplanecinus</name>
    <dbReference type="NCBI Taxonomy" id="135947"/>
    <lineage>
        <taxon>Bacteria</taxon>
        <taxon>Bacillati</taxon>
        <taxon>Actinomycetota</taxon>
        <taxon>Actinomycetes</taxon>
        <taxon>Micromonosporales</taxon>
        <taxon>Micromonosporaceae</taxon>
        <taxon>Actinoplanes</taxon>
    </lineage>
</organism>
<evidence type="ECO:0000256" key="2">
    <source>
        <dbReference type="SAM" id="MobiDB-lite"/>
    </source>
</evidence>
<feature type="region of interest" description="Disordered" evidence="2">
    <location>
        <begin position="1"/>
        <end position="26"/>
    </location>
</feature>
<evidence type="ECO:0000313" key="5">
    <source>
        <dbReference type="Proteomes" id="UP000053244"/>
    </source>
</evidence>
<proteinExistence type="predicted"/>
<feature type="domain" description="Histidine kinase/HSP90-like ATPase" evidence="3">
    <location>
        <begin position="40"/>
        <end position="151"/>
    </location>
</feature>
<dbReference type="AlphaFoldDB" id="A0A101JSV7"/>
<dbReference type="PANTHER" id="PTHR35526">
    <property type="entry name" value="ANTI-SIGMA-F FACTOR RSBW-RELATED"/>
    <property type="match status" value="1"/>
</dbReference>